<reference evidence="2" key="1">
    <citation type="journal article" date="2023" name="Science">
        <title>Elucidation of the pathway for biosynthesis of saponin adjuvants from the soapbark tree.</title>
        <authorList>
            <person name="Reed J."/>
            <person name="Orme A."/>
            <person name="El-Demerdash A."/>
            <person name="Owen C."/>
            <person name="Martin L.B.B."/>
            <person name="Misra R.C."/>
            <person name="Kikuchi S."/>
            <person name="Rejzek M."/>
            <person name="Martin A.C."/>
            <person name="Harkess A."/>
            <person name="Leebens-Mack J."/>
            <person name="Louveau T."/>
            <person name="Stephenson M.J."/>
            <person name="Osbourn A."/>
        </authorList>
    </citation>
    <scope>NUCLEOTIDE SEQUENCE</scope>
    <source>
        <strain evidence="2">S10</strain>
    </source>
</reference>
<organism evidence="2 3">
    <name type="scientific">Quillaja saponaria</name>
    <name type="common">Soap bark tree</name>
    <dbReference type="NCBI Taxonomy" id="32244"/>
    <lineage>
        <taxon>Eukaryota</taxon>
        <taxon>Viridiplantae</taxon>
        <taxon>Streptophyta</taxon>
        <taxon>Embryophyta</taxon>
        <taxon>Tracheophyta</taxon>
        <taxon>Spermatophyta</taxon>
        <taxon>Magnoliopsida</taxon>
        <taxon>eudicotyledons</taxon>
        <taxon>Gunneridae</taxon>
        <taxon>Pentapetalae</taxon>
        <taxon>rosids</taxon>
        <taxon>fabids</taxon>
        <taxon>Fabales</taxon>
        <taxon>Quillajaceae</taxon>
        <taxon>Quillaja</taxon>
    </lineage>
</organism>
<evidence type="ECO:0000313" key="3">
    <source>
        <dbReference type="Proteomes" id="UP001163823"/>
    </source>
</evidence>
<dbReference type="PANTHER" id="PTHR37214:SF2">
    <property type="entry name" value="CYTOMEGALOVIRUS UL139 PROTEIN"/>
    <property type="match status" value="1"/>
</dbReference>
<dbReference type="AlphaFoldDB" id="A0AAD7M2U4"/>
<evidence type="ECO:0000256" key="1">
    <source>
        <dbReference type="SAM" id="Coils"/>
    </source>
</evidence>
<evidence type="ECO:0000313" key="2">
    <source>
        <dbReference type="EMBL" id="KAJ7968948.1"/>
    </source>
</evidence>
<sequence length="223" mass="25888">MALSSAFHERLEHMERTRNHRLSLLQDEKVLQANKSQVLSSKLVNIRALEQRCLILDQKIASQNFKILALKSEIESLDAKYQTDAQEWRLLKSEVEELEELEKERNRFYQSKGSEMKEFREKVESFVVACQMQVEDLRNGINELKSTFTELKGKNRNSSNSEIAAAEARKSELLDAKESLDRNLASNHQIRAQLQKQLQNILMSQDKERRKLSQLAKNQSGVE</sequence>
<keyword evidence="1" id="KW-0175">Coiled coil</keyword>
<accession>A0AAD7M2U4</accession>
<dbReference type="Proteomes" id="UP001163823">
    <property type="component" value="Chromosome 5"/>
</dbReference>
<proteinExistence type="predicted"/>
<protein>
    <submittedName>
        <fullName evidence="2">Uncharacterized protein</fullName>
    </submittedName>
</protein>
<feature type="coiled-coil region" evidence="1">
    <location>
        <begin position="91"/>
        <end position="183"/>
    </location>
</feature>
<gene>
    <name evidence="2" type="ORF">O6P43_012976</name>
</gene>
<dbReference type="EMBL" id="JARAOO010000005">
    <property type="protein sequence ID" value="KAJ7968948.1"/>
    <property type="molecule type" value="Genomic_DNA"/>
</dbReference>
<dbReference type="KEGG" id="qsa:O6P43_012976"/>
<comment type="caution">
    <text evidence="2">The sequence shown here is derived from an EMBL/GenBank/DDBJ whole genome shotgun (WGS) entry which is preliminary data.</text>
</comment>
<dbReference type="PANTHER" id="PTHR37214">
    <property type="entry name" value="CYTOMEGALOVIRUS UL139 PROTEIN"/>
    <property type="match status" value="1"/>
</dbReference>
<dbReference type="Pfam" id="PF12507">
    <property type="entry name" value="HCMV_UL139"/>
    <property type="match status" value="1"/>
</dbReference>
<dbReference type="InterPro" id="IPR021042">
    <property type="entry name" value="Herpes_UL139_cytomegalovirus"/>
</dbReference>
<name>A0AAD7M2U4_QUISA</name>
<keyword evidence="3" id="KW-1185">Reference proteome</keyword>